<evidence type="ECO:0000313" key="1">
    <source>
        <dbReference type="EMBL" id="JAH06240.1"/>
    </source>
</evidence>
<organism evidence="1">
    <name type="scientific">Anguilla anguilla</name>
    <name type="common">European freshwater eel</name>
    <name type="synonym">Muraena anguilla</name>
    <dbReference type="NCBI Taxonomy" id="7936"/>
    <lineage>
        <taxon>Eukaryota</taxon>
        <taxon>Metazoa</taxon>
        <taxon>Chordata</taxon>
        <taxon>Craniata</taxon>
        <taxon>Vertebrata</taxon>
        <taxon>Euteleostomi</taxon>
        <taxon>Actinopterygii</taxon>
        <taxon>Neopterygii</taxon>
        <taxon>Teleostei</taxon>
        <taxon>Anguilliformes</taxon>
        <taxon>Anguillidae</taxon>
        <taxon>Anguilla</taxon>
    </lineage>
</organism>
<reference evidence="1" key="2">
    <citation type="journal article" date="2015" name="Fish Shellfish Immunol.">
        <title>Early steps in the European eel (Anguilla anguilla)-Vibrio vulnificus interaction in the gills: Role of the RtxA13 toxin.</title>
        <authorList>
            <person name="Callol A."/>
            <person name="Pajuelo D."/>
            <person name="Ebbesson L."/>
            <person name="Teles M."/>
            <person name="MacKenzie S."/>
            <person name="Amaro C."/>
        </authorList>
    </citation>
    <scope>NUCLEOTIDE SEQUENCE</scope>
</reference>
<proteinExistence type="predicted"/>
<dbReference type="EMBL" id="GBXM01102337">
    <property type="protein sequence ID" value="JAH06240.1"/>
    <property type="molecule type" value="Transcribed_RNA"/>
</dbReference>
<sequence>MNAAFARLSRCYCFQERSSEHHTERLRMVS</sequence>
<dbReference type="AlphaFoldDB" id="A0A0E9PQA9"/>
<name>A0A0E9PQA9_ANGAN</name>
<accession>A0A0E9PQA9</accession>
<reference evidence="1" key="1">
    <citation type="submission" date="2014-11" db="EMBL/GenBank/DDBJ databases">
        <authorList>
            <person name="Amaro Gonzalez C."/>
        </authorList>
    </citation>
    <scope>NUCLEOTIDE SEQUENCE</scope>
</reference>
<protein>
    <submittedName>
        <fullName evidence="1">Uncharacterized protein</fullName>
    </submittedName>
</protein>